<dbReference type="InterPro" id="IPR011032">
    <property type="entry name" value="GroES-like_sf"/>
</dbReference>
<evidence type="ECO:0000256" key="6">
    <source>
        <dbReference type="ARBA" id="ARBA00022946"/>
    </source>
</evidence>
<name>A0A0C3DPE0_9AGAM</name>
<dbReference type="GO" id="GO:0141148">
    <property type="term" value="F:enoyl-[acyl-carrier-protein] reductase (NADPH) activity"/>
    <property type="evidence" value="ECO:0007669"/>
    <property type="project" value="UniProtKB-EC"/>
</dbReference>
<dbReference type="PANTHER" id="PTHR43981:SF2">
    <property type="entry name" value="ENOYL-[ACYL-CARRIER-PROTEIN] REDUCTASE, MITOCHONDRIAL"/>
    <property type="match status" value="1"/>
</dbReference>
<evidence type="ECO:0000256" key="7">
    <source>
        <dbReference type="ARBA" id="ARBA00023002"/>
    </source>
</evidence>
<evidence type="ECO:0000256" key="12">
    <source>
        <dbReference type="ARBA" id="ARBA00048843"/>
    </source>
</evidence>
<reference evidence="14 15" key="1">
    <citation type="submission" date="2014-04" db="EMBL/GenBank/DDBJ databases">
        <authorList>
            <consortium name="DOE Joint Genome Institute"/>
            <person name="Kuo A."/>
            <person name="Kohler A."/>
            <person name="Nagy L.G."/>
            <person name="Floudas D."/>
            <person name="Copeland A."/>
            <person name="Barry K.W."/>
            <person name="Cichocki N."/>
            <person name="Veneault-Fourrey C."/>
            <person name="LaButti K."/>
            <person name="Lindquist E.A."/>
            <person name="Lipzen A."/>
            <person name="Lundell T."/>
            <person name="Morin E."/>
            <person name="Murat C."/>
            <person name="Sun H."/>
            <person name="Tunlid A."/>
            <person name="Henrissat B."/>
            <person name="Grigoriev I.V."/>
            <person name="Hibbett D.S."/>
            <person name="Martin F."/>
            <person name="Nordberg H.P."/>
            <person name="Cantor M.N."/>
            <person name="Hua S.X."/>
        </authorList>
    </citation>
    <scope>NUCLEOTIDE SEQUENCE [LARGE SCALE GENOMIC DNA]</scope>
    <source>
        <strain evidence="14 15">Foug A</strain>
    </source>
</reference>
<accession>A0A0C3DPE0</accession>
<keyword evidence="7" id="KW-0560">Oxidoreductase</keyword>
<dbReference type="SUPFAM" id="SSF51735">
    <property type="entry name" value="NAD(P)-binding Rossmann-fold domains"/>
    <property type="match status" value="1"/>
</dbReference>
<dbReference type="AlphaFoldDB" id="A0A0C3DPE0"/>
<comment type="catalytic activity">
    <reaction evidence="12">
        <text>a 2,3-saturated acyl-[ACP] + NADP(+) = a (2E)-enoyl-[ACP] + NADPH + H(+)</text>
        <dbReference type="Rhea" id="RHEA:22564"/>
        <dbReference type="Rhea" id="RHEA-COMP:9925"/>
        <dbReference type="Rhea" id="RHEA-COMP:9926"/>
        <dbReference type="ChEBI" id="CHEBI:15378"/>
        <dbReference type="ChEBI" id="CHEBI:57783"/>
        <dbReference type="ChEBI" id="CHEBI:58349"/>
        <dbReference type="ChEBI" id="CHEBI:78784"/>
        <dbReference type="ChEBI" id="CHEBI:78785"/>
        <dbReference type="EC" id="1.3.1.104"/>
    </reaction>
</comment>
<dbReference type="FunFam" id="3.40.50.720:FF:000112">
    <property type="entry name" value="Enoyl-[acyl-carrier-protein] reductase 1, mitochondrial"/>
    <property type="match status" value="1"/>
</dbReference>
<evidence type="ECO:0000256" key="10">
    <source>
        <dbReference type="ARBA" id="ARBA00023160"/>
    </source>
</evidence>
<evidence type="ECO:0000256" key="9">
    <source>
        <dbReference type="ARBA" id="ARBA00023128"/>
    </source>
</evidence>
<evidence type="ECO:0000256" key="11">
    <source>
        <dbReference type="ARBA" id="ARBA00038963"/>
    </source>
</evidence>
<dbReference type="Gene3D" id="3.90.180.10">
    <property type="entry name" value="Medium-chain alcohol dehydrogenases, catalytic domain"/>
    <property type="match status" value="1"/>
</dbReference>
<comment type="subcellular location">
    <subcellularLocation>
        <location evidence="1">Mitochondrion</location>
    </subcellularLocation>
</comment>
<evidence type="ECO:0000259" key="13">
    <source>
        <dbReference type="SMART" id="SM00829"/>
    </source>
</evidence>
<evidence type="ECO:0000256" key="5">
    <source>
        <dbReference type="ARBA" id="ARBA00022857"/>
    </source>
</evidence>
<dbReference type="Proteomes" id="UP000053989">
    <property type="component" value="Unassembled WGS sequence"/>
</dbReference>
<evidence type="ECO:0000256" key="2">
    <source>
        <dbReference type="ARBA" id="ARBA00010371"/>
    </source>
</evidence>
<dbReference type="CDD" id="cd08290">
    <property type="entry name" value="ETR"/>
    <property type="match status" value="1"/>
</dbReference>
<reference evidence="15" key="2">
    <citation type="submission" date="2015-01" db="EMBL/GenBank/DDBJ databases">
        <title>Evolutionary Origins and Diversification of the Mycorrhizal Mutualists.</title>
        <authorList>
            <consortium name="DOE Joint Genome Institute"/>
            <consortium name="Mycorrhizal Genomics Consortium"/>
            <person name="Kohler A."/>
            <person name="Kuo A."/>
            <person name="Nagy L.G."/>
            <person name="Floudas D."/>
            <person name="Copeland A."/>
            <person name="Barry K.W."/>
            <person name="Cichocki N."/>
            <person name="Veneault-Fourrey C."/>
            <person name="LaButti K."/>
            <person name="Lindquist E.A."/>
            <person name="Lipzen A."/>
            <person name="Lundell T."/>
            <person name="Morin E."/>
            <person name="Murat C."/>
            <person name="Riley R."/>
            <person name="Ohm R."/>
            <person name="Sun H."/>
            <person name="Tunlid A."/>
            <person name="Henrissat B."/>
            <person name="Grigoriev I.V."/>
            <person name="Hibbett D.S."/>
            <person name="Martin F."/>
        </authorList>
    </citation>
    <scope>NUCLEOTIDE SEQUENCE [LARGE SCALE GENOMIC DNA]</scope>
    <source>
        <strain evidence="15">Foug A</strain>
    </source>
</reference>
<keyword evidence="15" id="KW-1185">Reference proteome</keyword>
<evidence type="ECO:0000256" key="8">
    <source>
        <dbReference type="ARBA" id="ARBA00023098"/>
    </source>
</evidence>
<dbReference type="InterPro" id="IPR013149">
    <property type="entry name" value="ADH-like_C"/>
</dbReference>
<keyword evidence="6" id="KW-0809">Transit peptide</keyword>
<keyword evidence="9" id="KW-0496">Mitochondrion</keyword>
<dbReference type="InterPro" id="IPR036291">
    <property type="entry name" value="NAD(P)-bd_dom_sf"/>
</dbReference>
<gene>
    <name evidence="14" type="ORF">SCLCIDRAFT_28339</name>
</gene>
<keyword evidence="10" id="KW-0275">Fatty acid biosynthesis</keyword>
<keyword evidence="5" id="KW-0521">NADP</keyword>
<evidence type="ECO:0000256" key="4">
    <source>
        <dbReference type="ARBA" id="ARBA00022832"/>
    </source>
</evidence>
<sequence length="384" mass="42079">MLRLTRCLHCVSQTRTFAASAVSCGNRAIVYSSNGDPSSTLFSRTFPSLPPPRANTVNVRFLLSPINPADINVIEGVYPTKPAPFDLLGHAQAPVYVGGNEGLAEVVATGEGVTELKTGDWVIMTKSQTGTWTSARNIDAEDAMKVPSDLGEAAAATITVNPPTAYNMLHDYVQLDEGDWIVQNGANSAVGQAVIQIAAARGWKTLNFIRNRENVESLNAYLNDLGATRVITYDELSAKGFRETVKFWTGGKSIKLGLNCVGGRDTTSMMRLLGHDAHLVSYGAMSKEPLIIPTSLFIFKNVTCHGFWQGRWYREKSLQERRQLTDALFGLMRDGKLRSPEHEVVVIKGAETDEQARDKISRVMDRLAGGMYGKKVLLKIEETP</sequence>
<dbReference type="InterPro" id="IPR051034">
    <property type="entry name" value="Mito_Enoyl-ACP_Reductase"/>
</dbReference>
<organism evidence="14 15">
    <name type="scientific">Scleroderma citrinum Foug A</name>
    <dbReference type="NCBI Taxonomy" id="1036808"/>
    <lineage>
        <taxon>Eukaryota</taxon>
        <taxon>Fungi</taxon>
        <taxon>Dikarya</taxon>
        <taxon>Basidiomycota</taxon>
        <taxon>Agaricomycotina</taxon>
        <taxon>Agaricomycetes</taxon>
        <taxon>Agaricomycetidae</taxon>
        <taxon>Boletales</taxon>
        <taxon>Sclerodermatineae</taxon>
        <taxon>Sclerodermataceae</taxon>
        <taxon>Scleroderma</taxon>
    </lineage>
</organism>
<evidence type="ECO:0000313" key="14">
    <source>
        <dbReference type="EMBL" id="KIM58069.1"/>
    </source>
</evidence>
<dbReference type="Gene3D" id="3.40.50.720">
    <property type="entry name" value="NAD(P)-binding Rossmann-like Domain"/>
    <property type="match status" value="1"/>
</dbReference>
<evidence type="ECO:0000256" key="1">
    <source>
        <dbReference type="ARBA" id="ARBA00004173"/>
    </source>
</evidence>
<keyword evidence="3" id="KW-0444">Lipid biosynthesis</keyword>
<evidence type="ECO:0000313" key="15">
    <source>
        <dbReference type="Proteomes" id="UP000053989"/>
    </source>
</evidence>
<dbReference type="EC" id="1.3.1.104" evidence="11"/>
<keyword evidence="8" id="KW-0443">Lipid metabolism</keyword>
<dbReference type="HOGENOM" id="CLU_026673_17_0_1"/>
<dbReference type="EMBL" id="KN822091">
    <property type="protein sequence ID" value="KIM58069.1"/>
    <property type="molecule type" value="Genomic_DNA"/>
</dbReference>
<keyword evidence="4" id="KW-0276">Fatty acid metabolism</keyword>
<dbReference type="FunCoup" id="A0A0C3DPE0">
    <property type="interactions" value="335"/>
</dbReference>
<dbReference type="OrthoDB" id="7482721at2759"/>
<dbReference type="PANTHER" id="PTHR43981">
    <property type="entry name" value="ENOYL-[ACYL-CARRIER-PROTEIN] REDUCTASE, MITOCHONDRIAL"/>
    <property type="match status" value="1"/>
</dbReference>
<dbReference type="STRING" id="1036808.A0A0C3DPE0"/>
<comment type="similarity">
    <text evidence="2">Belongs to the zinc-containing alcohol dehydrogenase family. Quinone oxidoreductase subfamily.</text>
</comment>
<dbReference type="InterPro" id="IPR013154">
    <property type="entry name" value="ADH-like_N"/>
</dbReference>
<dbReference type="InParanoid" id="A0A0C3DPE0"/>
<dbReference type="SUPFAM" id="SSF50129">
    <property type="entry name" value="GroES-like"/>
    <property type="match status" value="1"/>
</dbReference>
<dbReference type="SMART" id="SM00829">
    <property type="entry name" value="PKS_ER"/>
    <property type="match status" value="1"/>
</dbReference>
<dbReference type="GO" id="GO:0005739">
    <property type="term" value="C:mitochondrion"/>
    <property type="evidence" value="ECO:0007669"/>
    <property type="project" value="UniProtKB-SubCell"/>
</dbReference>
<dbReference type="InterPro" id="IPR020843">
    <property type="entry name" value="ER"/>
</dbReference>
<evidence type="ECO:0000256" key="3">
    <source>
        <dbReference type="ARBA" id="ARBA00022516"/>
    </source>
</evidence>
<dbReference type="Pfam" id="PF00107">
    <property type="entry name" value="ADH_zinc_N"/>
    <property type="match status" value="1"/>
</dbReference>
<dbReference type="GO" id="GO:0006633">
    <property type="term" value="P:fatty acid biosynthetic process"/>
    <property type="evidence" value="ECO:0007669"/>
    <property type="project" value="UniProtKB-KW"/>
</dbReference>
<dbReference type="Pfam" id="PF08240">
    <property type="entry name" value="ADH_N"/>
    <property type="match status" value="1"/>
</dbReference>
<proteinExistence type="inferred from homology"/>
<protein>
    <recommendedName>
        <fullName evidence="11">enoyl-[acyl-carrier-protein] reductase</fullName>
        <ecNumber evidence="11">1.3.1.104</ecNumber>
    </recommendedName>
</protein>
<feature type="domain" description="Enoyl reductase (ER)" evidence="13">
    <location>
        <begin position="35"/>
        <end position="377"/>
    </location>
</feature>